<evidence type="ECO:0000256" key="4">
    <source>
        <dbReference type="ARBA" id="ARBA00022989"/>
    </source>
</evidence>
<dbReference type="NCBIfam" id="TIGR03718">
    <property type="entry name" value="R_switched_Alx"/>
    <property type="match status" value="1"/>
</dbReference>
<evidence type="ECO:0000256" key="6">
    <source>
        <dbReference type="SAM" id="Phobius"/>
    </source>
</evidence>
<dbReference type="AlphaFoldDB" id="A0A285P2D4"/>
<feature type="transmembrane region" description="Helical" evidence="6">
    <location>
        <begin position="35"/>
        <end position="54"/>
    </location>
</feature>
<dbReference type="InterPro" id="IPR022369">
    <property type="entry name" value="Integral_membrane_TerC_rswitch"/>
</dbReference>
<feature type="transmembrane region" description="Helical" evidence="6">
    <location>
        <begin position="74"/>
        <end position="93"/>
    </location>
</feature>
<dbReference type="Proteomes" id="UP000218627">
    <property type="component" value="Unassembled WGS sequence"/>
</dbReference>
<dbReference type="PANTHER" id="PTHR30238:SF0">
    <property type="entry name" value="THYLAKOID MEMBRANE PROTEIN TERC, CHLOROPLASTIC"/>
    <property type="match status" value="1"/>
</dbReference>
<proteinExistence type="inferred from homology"/>
<evidence type="ECO:0000256" key="2">
    <source>
        <dbReference type="ARBA" id="ARBA00007511"/>
    </source>
</evidence>
<dbReference type="EMBL" id="OBEN01000008">
    <property type="protein sequence ID" value="SNZ15313.1"/>
    <property type="molecule type" value="Genomic_DNA"/>
</dbReference>
<feature type="transmembrane region" description="Helical" evidence="6">
    <location>
        <begin position="128"/>
        <end position="145"/>
    </location>
</feature>
<dbReference type="RefSeq" id="WP_096602659.1">
    <property type="nucleotide sequence ID" value="NZ_OBEN01000008.1"/>
</dbReference>
<evidence type="ECO:0000313" key="8">
    <source>
        <dbReference type="Proteomes" id="UP000218627"/>
    </source>
</evidence>
<feature type="transmembrane region" description="Helical" evidence="6">
    <location>
        <begin position="274"/>
        <end position="296"/>
    </location>
</feature>
<keyword evidence="8" id="KW-1185">Reference proteome</keyword>
<dbReference type="InterPro" id="IPR005496">
    <property type="entry name" value="Integral_membrane_TerC"/>
</dbReference>
<feature type="transmembrane region" description="Helical" evidence="6">
    <location>
        <begin position="100"/>
        <end position="122"/>
    </location>
</feature>
<comment type="subcellular location">
    <subcellularLocation>
        <location evidence="1">Membrane</location>
        <topology evidence="1">Multi-pass membrane protein</topology>
    </subcellularLocation>
</comment>
<dbReference type="Pfam" id="PF03741">
    <property type="entry name" value="TerC"/>
    <property type="match status" value="1"/>
</dbReference>
<organism evidence="7 8">
    <name type="scientific">Hydrogenobacter hydrogenophilus</name>
    <dbReference type="NCBI Taxonomy" id="35835"/>
    <lineage>
        <taxon>Bacteria</taxon>
        <taxon>Pseudomonadati</taxon>
        <taxon>Aquificota</taxon>
        <taxon>Aquificia</taxon>
        <taxon>Aquificales</taxon>
        <taxon>Aquificaceae</taxon>
        <taxon>Hydrogenobacter</taxon>
    </lineage>
</organism>
<accession>A0A285P2D4</accession>
<reference evidence="8" key="1">
    <citation type="submission" date="2017-09" db="EMBL/GenBank/DDBJ databases">
        <authorList>
            <person name="Varghese N."/>
            <person name="Submissions S."/>
        </authorList>
    </citation>
    <scope>NUCLEOTIDE SEQUENCE [LARGE SCALE GENOMIC DNA]</scope>
    <source>
        <strain evidence="8">DSM 2913</strain>
    </source>
</reference>
<dbReference type="GO" id="GO:0016020">
    <property type="term" value="C:membrane"/>
    <property type="evidence" value="ECO:0007669"/>
    <property type="project" value="UniProtKB-SubCell"/>
</dbReference>
<feature type="transmembrane region" description="Helical" evidence="6">
    <location>
        <begin position="6"/>
        <end position="23"/>
    </location>
</feature>
<protein>
    <submittedName>
        <fullName evidence="7">Tellurite resistance protein TerC</fullName>
    </submittedName>
</protein>
<dbReference type="OrthoDB" id="9783692at2"/>
<keyword evidence="4 6" id="KW-1133">Transmembrane helix</keyword>
<keyword evidence="3 6" id="KW-0812">Transmembrane</keyword>
<evidence type="ECO:0000256" key="5">
    <source>
        <dbReference type="ARBA" id="ARBA00023136"/>
    </source>
</evidence>
<evidence type="ECO:0000313" key="7">
    <source>
        <dbReference type="EMBL" id="SNZ15313.1"/>
    </source>
</evidence>
<comment type="similarity">
    <text evidence="2">Belongs to the TerC family.</text>
</comment>
<evidence type="ECO:0000256" key="3">
    <source>
        <dbReference type="ARBA" id="ARBA00022692"/>
    </source>
</evidence>
<name>A0A285P2D4_9AQUI</name>
<gene>
    <name evidence="7" type="ORF">SAMN06265353_1337</name>
</gene>
<evidence type="ECO:0000256" key="1">
    <source>
        <dbReference type="ARBA" id="ARBA00004141"/>
    </source>
</evidence>
<sequence length="301" mass="34504">MEIQWLIFGGLVFLALFLDLFVFHRKPHKVSVKESLLFSAFWVLIGLSFGVYVWHAKGEQAFVEYITGYLLEKALSLDNIFVFILIFSYFQIPEEYRHKVLFWGVFGAIVMRAIFIFAGISLIERFDWINYIFGLILIISAVKLLSTEDKAFNPEDTLVYKIAKRLLPMRPDLQRGKFFVKEGRKIYATPMFLTLIFVESSDLMFAIDSVPAILSVSKDPFVVYTSNIFAILGLRSLYFAASAVLSLFHYLHYGLAFILGFIGVKMLISDFYHIPVFVSLLLIVSSILLSILASLVKKKHD</sequence>
<dbReference type="PANTHER" id="PTHR30238">
    <property type="entry name" value="MEMBRANE BOUND PREDICTED REDOX MODULATOR"/>
    <property type="match status" value="1"/>
</dbReference>
<keyword evidence="5 6" id="KW-0472">Membrane</keyword>